<evidence type="ECO:0000256" key="1">
    <source>
        <dbReference type="ARBA" id="ARBA00007227"/>
    </source>
</evidence>
<dbReference type="RefSeq" id="WP_149832083.1">
    <property type="nucleotide sequence ID" value="NZ_VUNZ01000001.1"/>
</dbReference>
<evidence type="ECO:0000313" key="3">
    <source>
        <dbReference type="EMBL" id="KAA2223132.1"/>
    </source>
</evidence>
<dbReference type="SUPFAM" id="SSF47413">
    <property type="entry name" value="lambda repressor-like DNA-binding domains"/>
    <property type="match status" value="1"/>
</dbReference>
<dbReference type="PANTHER" id="PTHR43236">
    <property type="entry name" value="ANTITOXIN HIGA1"/>
    <property type="match status" value="1"/>
</dbReference>
<dbReference type="InterPro" id="IPR001387">
    <property type="entry name" value="Cro/C1-type_HTH"/>
</dbReference>
<evidence type="ECO:0000259" key="2">
    <source>
        <dbReference type="PROSITE" id="PS50943"/>
    </source>
</evidence>
<accession>A0A5B2U9B8</accession>
<dbReference type="CDD" id="cd00093">
    <property type="entry name" value="HTH_XRE"/>
    <property type="match status" value="1"/>
</dbReference>
<dbReference type="PROSITE" id="PS50943">
    <property type="entry name" value="HTH_CROC1"/>
    <property type="match status" value="1"/>
</dbReference>
<dbReference type="Gene3D" id="1.10.260.40">
    <property type="entry name" value="lambda repressor-like DNA-binding domains"/>
    <property type="match status" value="1"/>
</dbReference>
<dbReference type="EMBL" id="VUNZ01000001">
    <property type="protein sequence ID" value="KAA2223132.1"/>
    <property type="molecule type" value="Genomic_DNA"/>
</dbReference>
<dbReference type="Gene3D" id="1.10.10.2910">
    <property type="match status" value="1"/>
</dbReference>
<reference evidence="3 4" key="1">
    <citation type="journal article" date="2015" name="Int. J. Syst. Evol. Microbiol.">
        <title>Chryseobacterium sediminis sp. nov., isolated from a river sediment.</title>
        <authorList>
            <person name="Kampfer P."/>
            <person name="Busse H.J."/>
            <person name="McInroy J.A."/>
            <person name="Glaeser S.P."/>
        </authorList>
    </citation>
    <scope>NUCLEOTIDE SEQUENCE [LARGE SCALE GENOMIC DNA]</scope>
    <source>
        <strain evidence="3 4">IMT-174</strain>
    </source>
</reference>
<sequence length="353" mass="41557">MNHKQLTFAREFRSLTQTELSNAIPGLSQSNLSKFEKGLSVLSEQVQQRIITYLDFPEEFFTKRIYNNLEHAHYRKKATVLKSSISLFESQCKIIGYVVDQMATLIEWPEFRLQPLNVEEGFTPKYIANYTRKILGLKSDEPVRDVFSLLENAGVIVYEIDTIDKFDGISFITDKGYPVIIVNKNFPNDRKRRTLIHELGHILMHNENNYAISTYRDEKCREGETEIFTSEFLMPEDEIGRSLQYLRMADLLPLKQYWLTSMASIIRRAKDLGYIDKDRYRFFSIEMSRTGQSKNEEGPVYIDKPKYFNDAFYLIKNDLEYSYEDLSKAFSLPIDVLRKIFYFDQPFTLKIVR</sequence>
<dbReference type="Proteomes" id="UP000323082">
    <property type="component" value="Unassembled WGS sequence"/>
</dbReference>
<name>A0A5B2U9B8_9FLAO</name>
<dbReference type="InterPro" id="IPR010982">
    <property type="entry name" value="Lambda_DNA-bd_dom_sf"/>
</dbReference>
<evidence type="ECO:0000313" key="4">
    <source>
        <dbReference type="Proteomes" id="UP000323082"/>
    </source>
</evidence>
<protein>
    <submittedName>
        <fullName evidence="3">ImmA/IrrE family metallo-endopeptidase</fullName>
    </submittedName>
</protein>
<gene>
    <name evidence="3" type="ORF">FW780_02700</name>
</gene>
<dbReference type="PANTHER" id="PTHR43236:SF1">
    <property type="entry name" value="BLL7220 PROTEIN"/>
    <property type="match status" value="1"/>
</dbReference>
<dbReference type="InterPro" id="IPR010359">
    <property type="entry name" value="IrrE_HExxH"/>
</dbReference>
<dbReference type="AlphaFoldDB" id="A0A5B2U9B8"/>
<proteinExistence type="inferred from homology"/>
<comment type="caution">
    <text evidence="3">The sequence shown here is derived from an EMBL/GenBank/DDBJ whole genome shotgun (WGS) entry which is preliminary data.</text>
</comment>
<organism evidence="3 4">
    <name type="scientific">Chryseobacterium sediminis</name>
    <dbReference type="NCBI Taxonomy" id="1679494"/>
    <lineage>
        <taxon>Bacteria</taxon>
        <taxon>Pseudomonadati</taxon>
        <taxon>Bacteroidota</taxon>
        <taxon>Flavobacteriia</taxon>
        <taxon>Flavobacteriales</taxon>
        <taxon>Weeksellaceae</taxon>
        <taxon>Chryseobacterium group</taxon>
        <taxon>Chryseobacterium</taxon>
    </lineage>
</organism>
<feature type="domain" description="HTH cro/C1-type" evidence="2">
    <location>
        <begin position="6"/>
        <end position="61"/>
    </location>
</feature>
<dbReference type="InterPro" id="IPR052345">
    <property type="entry name" value="Rad_response_metalloprotease"/>
</dbReference>
<dbReference type="OrthoDB" id="9794834at2"/>
<dbReference type="GO" id="GO:0003677">
    <property type="term" value="F:DNA binding"/>
    <property type="evidence" value="ECO:0007669"/>
    <property type="project" value="InterPro"/>
</dbReference>
<comment type="similarity">
    <text evidence="1">Belongs to the short-chain fatty acyl-CoA assimilation regulator (ScfR) family.</text>
</comment>
<dbReference type="Pfam" id="PF06114">
    <property type="entry name" value="Peptidase_M78"/>
    <property type="match status" value="1"/>
</dbReference>